<protein>
    <submittedName>
        <fullName evidence="3">Uncharacterized protein</fullName>
    </submittedName>
</protein>
<feature type="compositionally biased region" description="Low complexity" evidence="1">
    <location>
        <begin position="37"/>
        <end position="87"/>
    </location>
</feature>
<dbReference type="Proteomes" id="UP000267804">
    <property type="component" value="Chromosome"/>
</dbReference>
<proteinExistence type="predicted"/>
<gene>
    <name evidence="3" type="ORF">CSH63_00680</name>
</gene>
<feature type="compositionally biased region" description="Polar residues" evidence="1">
    <location>
        <begin position="94"/>
        <end position="107"/>
    </location>
</feature>
<organism evidence="3 4">
    <name type="scientific">Micromonospora tulbaghiae</name>
    <dbReference type="NCBI Taxonomy" id="479978"/>
    <lineage>
        <taxon>Bacteria</taxon>
        <taxon>Bacillati</taxon>
        <taxon>Actinomycetota</taxon>
        <taxon>Actinomycetes</taxon>
        <taxon>Micromonosporales</taxon>
        <taxon>Micromonosporaceae</taxon>
        <taxon>Micromonospora</taxon>
    </lineage>
</organism>
<keyword evidence="2" id="KW-0732">Signal</keyword>
<evidence type="ECO:0000256" key="1">
    <source>
        <dbReference type="SAM" id="MobiDB-lite"/>
    </source>
</evidence>
<evidence type="ECO:0000313" key="3">
    <source>
        <dbReference type="EMBL" id="AYF25999.1"/>
    </source>
</evidence>
<dbReference type="KEGG" id="mtua:CSH63_00680"/>
<name>A0A386WEP0_9ACTN</name>
<dbReference type="AlphaFoldDB" id="A0A386WEP0"/>
<reference evidence="3 4" key="1">
    <citation type="submission" date="2017-10" db="EMBL/GenBank/DDBJ databases">
        <title>Integration of genomic and chemical information greatly accelerates assignment of the full stereostructure of myelolactone, a potent inhibitor of myeloma from a marine-derived Micromonospora.</title>
        <authorList>
            <person name="Kim M.C."/>
            <person name="Machado H."/>
            <person name="Jensen P.R."/>
            <person name="Fenical W."/>
        </authorList>
    </citation>
    <scope>NUCLEOTIDE SEQUENCE [LARGE SCALE GENOMIC DNA]</scope>
    <source>
        <strain evidence="3 4">CNY-010</strain>
    </source>
</reference>
<feature type="chain" id="PRO_5038575908" evidence="2">
    <location>
        <begin position="30"/>
        <end position="224"/>
    </location>
</feature>
<evidence type="ECO:0000313" key="4">
    <source>
        <dbReference type="Proteomes" id="UP000267804"/>
    </source>
</evidence>
<dbReference type="EMBL" id="CP024087">
    <property type="protein sequence ID" value="AYF25999.1"/>
    <property type="molecule type" value="Genomic_DNA"/>
</dbReference>
<feature type="signal peptide" evidence="2">
    <location>
        <begin position="1"/>
        <end position="29"/>
    </location>
</feature>
<accession>A0A386WEP0</accession>
<feature type="region of interest" description="Disordered" evidence="1">
    <location>
        <begin position="37"/>
        <end position="108"/>
    </location>
</feature>
<evidence type="ECO:0000256" key="2">
    <source>
        <dbReference type="SAM" id="SignalP"/>
    </source>
</evidence>
<sequence length="224" mass="23047">MGYDVTVRRFGLCVAIAAMLLTASACGRADEMPSTPTAVAASAATESPTPMPSTPTATPSLAPEPSSSPRPSQTSRSSGTPRSSTAPVAAPTTRKATQPATTSNKAACTTVRGPLEKAIAGLITLVGVASSSTVEAELVNARAEASTRLVNLEAVANRMAGEQSDRTLRSNFRALAVAAGLKGVEVRSIKPKLEYAEAIVKVASDTGDLESAVEKLEPTCGRYW</sequence>